<dbReference type="EMBL" id="JAHRHJ020000006">
    <property type="protein sequence ID" value="KAH9310934.1"/>
    <property type="molecule type" value="Genomic_DNA"/>
</dbReference>
<evidence type="ECO:0000256" key="4">
    <source>
        <dbReference type="ARBA" id="ARBA00023242"/>
    </source>
</evidence>
<comment type="subcellular location">
    <subcellularLocation>
        <location evidence="1">Nucleus</location>
        <location evidence="1">Nucleolus</location>
    </subcellularLocation>
</comment>
<dbReference type="Pfam" id="PF24779">
    <property type="entry name" value="UTP23_sensor"/>
    <property type="match status" value="1"/>
</dbReference>
<dbReference type="AlphaFoldDB" id="A0AA38FX82"/>
<dbReference type="InterPro" id="IPR057776">
    <property type="entry name" value="UTP23_sensor"/>
</dbReference>
<dbReference type="GO" id="GO:0006364">
    <property type="term" value="P:rRNA processing"/>
    <property type="evidence" value="ECO:0007669"/>
    <property type="project" value="UniProtKB-KW"/>
</dbReference>
<evidence type="ECO:0000313" key="10">
    <source>
        <dbReference type="Proteomes" id="UP000824469"/>
    </source>
</evidence>
<dbReference type="SUPFAM" id="SSF88723">
    <property type="entry name" value="PIN domain-like"/>
    <property type="match status" value="1"/>
</dbReference>
<evidence type="ECO:0000256" key="5">
    <source>
        <dbReference type="ARBA" id="ARBA00037300"/>
    </source>
</evidence>
<organism evidence="9 10">
    <name type="scientific">Taxus chinensis</name>
    <name type="common">Chinese yew</name>
    <name type="synonym">Taxus wallichiana var. chinensis</name>
    <dbReference type="NCBI Taxonomy" id="29808"/>
    <lineage>
        <taxon>Eukaryota</taxon>
        <taxon>Viridiplantae</taxon>
        <taxon>Streptophyta</taxon>
        <taxon>Embryophyta</taxon>
        <taxon>Tracheophyta</taxon>
        <taxon>Spermatophyta</taxon>
        <taxon>Pinopsida</taxon>
        <taxon>Pinidae</taxon>
        <taxon>Conifers II</taxon>
        <taxon>Cupressales</taxon>
        <taxon>Taxaceae</taxon>
        <taxon>Taxus</taxon>
    </lineage>
</organism>
<evidence type="ECO:0000256" key="1">
    <source>
        <dbReference type="ARBA" id="ARBA00004604"/>
    </source>
</evidence>
<proteinExistence type="inferred from homology"/>
<dbReference type="InterPro" id="IPR029060">
    <property type="entry name" value="PIN-like_dom_sf"/>
</dbReference>
<reference evidence="9 10" key="1">
    <citation type="journal article" date="2021" name="Nat. Plants">
        <title>The Taxus genome provides insights into paclitaxel biosynthesis.</title>
        <authorList>
            <person name="Xiong X."/>
            <person name="Gou J."/>
            <person name="Liao Q."/>
            <person name="Li Y."/>
            <person name="Zhou Q."/>
            <person name="Bi G."/>
            <person name="Li C."/>
            <person name="Du R."/>
            <person name="Wang X."/>
            <person name="Sun T."/>
            <person name="Guo L."/>
            <person name="Liang H."/>
            <person name="Lu P."/>
            <person name="Wu Y."/>
            <person name="Zhang Z."/>
            <person name="Ro D.K."/>
            <person name="Shang Y."/>
            <person name="Huang S."/>
            <person name="Yan J."/>
        </authorList>
    </citation>
    <scope>NUCLEOTIDE SEQUENCE [LARGE SCALE GENOMIC DNA]</scope>
    <source>
        <strain evidence="9">Ta-2019</strain>
    </source>
</reference>
<feature type="domain" description="UTP23 sensor motif region" evidence="8">
    <location>
        <begin position="257"/>
        <end position="274"/>
    </location>
</feature>
<dbReference type="GO" id="GO:0032040">
    <property type="term" value="C:small-subunit processome"/>
    <property type="evidence" value="ECO:0007669"/>
    <property type="project" value="InterPro"/>
</dbReference>
<feature type="region of interest" description="Disordered" evidence="7">
    <location>
        <begin position="218"/>
        <end position="284"/>
    </location>
</feature>
<dbReference type="Gene3D" id="3.40.50.1010">
    <property type="entry name" value="5'-nuclease"/>
    <property type="match status" value="1"/>
</dbReference>
<sequence>DKLQHLAGQQFNIFVSLSLAVKKRVLSLKELQMRVKKQKQNRKTVRFYKACFAFREPYKVLCDGTFVHKIVESRLGAANEALSALLGGHTKVFVTRCVVNELKKLGESFSGTVLATRRLTTARCNHEMLKSAVECLEVMIGADNPEHFFIATQDGGLRRKFRQVPGVPVVLVQKNSLILEPPSEYQRQYVRTSELERMHMNEREYKVLETREAKSIESYSDGTRAHEMSGDESSKKVVLEDNNNCRKMLSVKERPRFKRKKAKGPNPLSCKKKKLVHPSTANNQ</sequence>
<comment type="caution">
    <text evidence="9">The sequence shown here is derived from an EMBL/GenBank/DDBJ whole genome shotgun (WGS) entry which is preliminary data.</text>
</comment>
<dbReference type="Proteomes" id="UP000824469">
    <property type="component" value="Unassembled WGS sequence"/>
</dbReference>
<comment type="similarity">
    <text evidence="6">Belongs to the UTP23/FCF1 family. UTP23 subfamily.</text>
</comment>
<evidence type="ECO:0000256" key="2">
    <source>
        <dbReference type="ARBA" id="ARBA00022517"/>
    </source>
</evidence>
<keyword evidence="2" id="KW-0690">Ribosome biogenesis</keyword>
<keyword evidence="4" id="KW-0539">Nucleus</keyword>
<keyword evidence="10" id="KW-1185">Reference proteome</keyword>
<dbReference type="OMA" id="CCMQALY"/>
<dbReference type="Pfam" id="PF04900">
    <property type="entry name" value="Fcf1"/>
    <property type="match status" value="1"/>
</dbReference>
<dbReference type="CDD" id="cd08553">
    <property type="entry name" value="PIN_Fcf1-like"/>
    <property type="match status" value="1"/>
</dbReference>
<dbReference type="PANTHER" id="PTHR12416">
    <property type="entry name" value="RRNA-PROCESSING PROTEIN UTP23 HOMOLOG"/>
    <property type="match status" value="1"/>
</dbReference>
<evidence type="ECO:0000256" key="6">
    <source>
        <dbReference type="ARBA" id="ARBA00038503"/>
    </source>
</evidence>
<gene>
    <name evidence="9" type="ORF">KI387_025969</name>
</gene>
<evidence type="ECO:0000256" key="3">
    <source>
        <dbReference type="ARBA" id="ARBA00022552"/>
    </source>
</evidence>
<evidence type="ECO:0000259" key="8">
    <source>
        <dbReference type="Pfam" id="PF24779"/>
    </source>
</evidence>
<comment type="function">
    <text evidence="5">Involved in rRNA-processing and ribosome biogenesis.</text>
</comment>
<accession>A0AA38FX82</accession>
<feature type="non-terminal residue" evidence="9">
    <location>
        <position position="284"/>
    </location>
</feature>
<evidence type="ECO:0000256" key="7">
    <source>
        <dbReference type="SAM" id="MobiDB-lite"/>
    </source>
</evidence>
<dbReference type="InterPro" id="IPR006984">
    <property type="entry name" value="Fcf1/UTP23"/>
</dbReference>
<evidence type="ECO:0000313" key="9">
    <source>
        <dbReference type="EMBL" id="KAH9310934.1"/>
    </source>
</evidence>
<dbReference type="FunFam" id="3.40.50.1010:FF:000006">
    <property type="entry name" value="rRNA-processing protein UTP23 homolog"/>
    <property type="match status" value="1"/>
</dbReference>
<name>A0AA38FX82_TAXCH</name>
<feature type="compositionally biased region" description="Basic and acidic residues" evidence="7">
    <location>
        <begin position="223"/>
        <end position="239"/>
    </location>
</feature>
<protein>
    <recommendedName>
        <fullName evidence="8">UTP23 sensor motif region domain-containing protein</fullName>
    </recommendedName>
</protein>
<feature type="non-terminal residue" evidence="9">
    <location>
        <position position="1"/>
    </location>
</feature>
<keyword evidence="3" id="KW-0698">rRNA processing</keyword>